<sequence>MVDVRERIKYNIYRTRVMCYTIAAGKNLTKTELNKEKLEFEATKGISWKPTPQDECTLEKALDNLKQRINFGVIPLDKSVNNLHIEVIYKKSKNAVIAEALKLFFDIEIDPPCAMK</sequence>
<accession>A0AAD5QPM9</accession>
<dbReference type="AlphaFoldDB" id="A0AAD5QPM9"/>
<keyword evidence="2" id="KW-1185">Reference proteome</keyword>
<evidence type="ECO:0000313" key="1">
    <source>
        <dbReference type="EMBL" id="KAJ1357084.1"/>
    </source>
</evidence>
<gene>
    <name evidence="1" type="ORF">KIN20_015126</name>
</gene>
<protein>
    <submittedName>
        <fullName evidence="1">Uncharacterized protein</fullName>
    </submittedName>
</protein>
<comment type="caution">
    <text evidence="1">The sequence shown here is derived from an EMBL/GenBank/DDBJ whole genome shotgun (WGS) entry which is preliminary data.</text>
</comment>
<evidence type="ECO:0000313" key="2">
    <source>
        <dbReference type="Proteomes" id="UP001196413"/>
    </source>
</evidence>
<dbReference type="EMBL" id="JAHQIW010003034">
    <property type="protein sequence ID" value="KAJ1357084.1"/>
    <property type="molecule type" value="Genomic_DNA"/>
</dbReference>
<proteinExistence type="predicted"/>
<organism evidence="1 2">
    <name type="scientific">Parelaphostrongylus tenuis</name>
    <name type="common">Meningeal worm</name>
    <dbReference type="NCBI Taxonomy" id="148309"/>
    <lineage>
        <taxon>Eukaryota</taxon>
        <taxon>Metazoa</taxon>
        <taxon>Ecdysozoa</taxon>
        <taxon>Nematoda</taxon>
        <taxon>Chromadorea</taxon>
        <taxon>Rhabditida</taxon>
        <taxon>Rhabditina</taxon>
        <taxon>Rhabditomorpha</taxon>
        <taxon>Strongyloidea</taxon>
        <taxon>Metastrongylidae</taxon>
        <taxon>Parelaphostrongylus</taxon>
    </lineage>
</organism>
<reference evidence="1" key="1">
    <citation type="submission" date="2021-06" db="EMBL/GenBank/DDBJ databases">
        <title>Parelaphostrongylus tenuis whole genome reference sequence.</title>
        <authorList>
            <person name="Garwood T.J."/>
            <person name="Larsen P.A."/>
            <person name="Fountain-Jones N.M."/>
            <person name="Garbe J.R."/>
            <person name="Macchietto M.G."/>
            <person name="Kania S.A."/>
            <person name="Gerhold R.W."/>
            <person name="Richards J.E."/>
            <person name="Wolf T.M."/>
        </authorList>
    </citation>
    <scope>NUCLEOTIDE SEQUENCE</scope>
    <source>
        <strain evidence="1">MNPRO001-30</strain>
        <tissue evidence="1">Meninges</tissue>
    </source>
</reference>
<dbReference type="Proteomes" id="UP001196413">
    <property type="component" value="Unassembled WGS sequence"/>
</dbReference>
<name>A0AAD5QPM9_PARTN</name>